<organism evidence="1 2">
    <name type="scientific">Hyphomicrobium album</name>
    <dbReference type="NCBI Taxonomy" id="2665159"/>
    <lineage>
        <taxon>Bacteria</taxon>
        <taxon>Pseudomonadati</taxon>
        <taxon>Pseudomonadota</taxon>
        <taxon>Alphaproteobacteria</taxon>
        <taxon>Hyphomicrobiales</taxon>
        <taxon>Hyphomicrobiaceae</taxon>
        <taxon>Hyphomicrobium</taxon>
    </lineage>
</organism>
<dbReference type="EMBL" id="WMBQ01000001">
    <property type="protein sequence ID" value="MTD93135.1"/>
    <property type="molecule type" value="Genomic_DNA"/>
</dbReference>
<dbReference type="AlphaFoldDB" id="A0A6I3KCH1"/>
<gene>
    <name evidence="1" type="ORF">GIW81_02165</name>
</gene>
<sequence>MALKKLMQIMHRQGVVMAFAGVFLLLTLLFAGLALAAIMVRRPAANVAAPAH</sequence>
<proteinExistence type="predicted"/>
<evidence type="ECO:0000313" key="1">
    <source>
        <dbReference type="EMBL" id="MTD93135.1"/>
    </source>
</evidence>
<dbReference type="Proteomes" id="UP000440694">
    <property type="component" value="Unassembled WGS sequence"/>
</dbReference>
<evidence type="ECO:0000313" key="2">
    <source>
        <dbReference type="Proteomes" id="UP000440694"/>
    </source>
</evidence>
<protein>
    <submittedName>
        <fullName evidence="1">Uncharacterized protein</fullName>
    </submittedName>
</protein>
<keyword evidence="2" id="KW-1185">Reference proteome</keyword>
<comment type="caution">
    <text evidence="1">The sequence shown here is derived from an EMBL/GenBank/DDBJ whole genome shotgun (WGS) entry which is preliminary data.</text>
</comment>
<reference evidence="1 2" key="1">
    <citation type="submission" date="2019-11" db="EMBL/GenBank/DDBJ databases">
        <title>Identification of a novel strain.</title>
        <authorList>
            <person name="Xu Q."/>
            <person name="Wang G."/>
        </authorList>
    </citation>
    <scope>NUCLEOTIDE SEQUENCE [LARGE SCALE GENOMIC DNA]</scope>
    <source>
        <strain evidence="2">xq</strain>
    </source>
</reference>
<name>A0A6I3KCH1_9HYPH</name>
<accession>A0A6I3KCH1</accession>